<reference evidence="3" key="1">
    <citation type="submission" date="2021-12" db="EMBL/GenBank/DDBJ databases">
        <authorList>
            <person name="Rodrigo-Torres L."/>
            <person name="Arahal R. D."/>
            <person name="Lucena T."/>
        </authorList>
    </citation>
    <scope>NUCLEOTIDE SEQUENCE</scope>
    <source>
        <strain evidence="3">CECT 8858</strain>
    </source>
</reference>
<dbReference type="Pfam" id="PF22113">
    <property type="entry name" value="Mtrc-MtrF_II-IV_dom"/>
    <property type="match status" value="1"/>
</dbReference>
<organism evidence="3 4">
    <name type="scientific">Emticicia aquatica</name>
    <dbReference type="NCBI Taxonomy" id="1681835"/>
    <lineage>
        <taxon>Bacteria</taxon>
        <taxon>Pseudomonadati</taxon>
        <taxon>Bacteroidota</taxon>
        <taxon>Cytophagia</taxon>
        <taxon>Cytophagales</taxon>
        <taxon>Leadbetterellaceae</taxon>
        <taxon>Emticicia</taxon>
    </lineage>
</organism>
<evidence type="ECO:0000313" key="3">
    <source>
        <dbReference type="EMBL" id="CAH0995758.1"/>
    </source>
</evidence>
<evidence type="ECO:0000313" key="4">
    <source>
        <dbReference type="Proteomes" id="UP000837932"/>
    </source>
</evidence>
<proteinExistence type="predicted"/>
<sequence>MSLHKSHITNTSKHIFSIQRGGENRILCFATILFFLLQLLFIASSYAQLSPGKLSKAHAKLEGLSNCTQCHTIGDKISNQKCLACHKELNAQVSKNKGFHSSAQIKGKDCMTCHSEHHGLNFNAIRFDKNTFNHNFTGYELKGGHKTKVKNCNDCHKADNITIATLKNKPNTFLGLDTKCLSCHDDYHQKTLSNDCTACHDFNDFKKAAMFNHDKTNFTLIGAHKKENCASCHKEEIRNGKKFVKYAGLSFSNCTSCHKDIHKGEYGNNCKTCHNEESFTKISPSRSFNHTVTGYTLEGKHRDINCKKCHESSVGNFKEFAQKNNITCLTCHKDIHEGKLGNDCKSCHNQQSFLLKNKTYTGKFDHEKTDYPLEGKHAVVDCKTCHKSDFTDPLPHKDCMSCHNDKHNGDFETKKDKYPDCASCHSVSGFTPSQFTIEQHNKSKFKLEGAHIAQPCFSCHLADKKWVFNNIGTECINCHKDIHLGVIDKKYYGEQSCSTCHSTENWKVVNFDHKTTKYPLAGGHLKAKCSDCHIDKKSNPPNQIFKGLSHQCSNCHEDIHGRQFEKNGITDCAKCHGSESWNPKFFNHDNTNYKLDGEHKNVACAKCHITTLAGNNNIKSFKIAKYQCIDCHLK</sequence>
<gene>
    <name evidence="3" type="ORF">EMA8858_01885</name>
</gene>
<dbReference type="SUPFAM" id="SSF48695">
    <property type="entry name" value="Multiheme cytochromes"/>
    <property type="match status" value="3"/>
</dbReference>
<comment type="caution">
    <text evidence="3">The sequence shown here is derived from an EMBL/GenBank/DDBJ whole genome shotgun (WGS) entry which is preliminary data.</text>
</comment>
<dbReference type="InterPro" id="IPR054337">
    <property type="entry name" value="Mtrc-MtrF-like_dom_II/IV"/>
</dbReference>
<dbReference type="CDD" id="cd08168">
    <property type="entry name" value="Cytochrom_C3"/>
    <property type="match status" value="1"/>
</dbReference>
<evidence type="ECO:0000256" key="1">
    <source>
        <dbReference type="ARBA" id="ARBA00022729"/>
    </source>
</evidence>
<keyword evidence="1" id="KW-0732">Signal</keyword>
<dbReference type="PANTHER" id="PTHR35038">
    <property type="entry name" value="DISSIMILATORY SULFITE REDUCTASE SIRA"/>
    <property type="match status" value="1"/>
</dbReference>
<dbReference type="InterPro" id="IPR036280">
    <property type="entry name" value="Multihaem_cyt_sf"/>
</dbReference>
<feature type="domain" description="Outer membrane cytochrome MtrC/MtrF-like" evidence="2">
    <location>
        <begin position="77"/>
        <end position="236"/>
    </location>
</feature>
<evidence type="ECO:0000259" key="2">
    <source>
        <dbReference type="Pfam" id="PF22113"/>
    </source>
</evidence>
<dbReference type="RefSeq" id="WP_238806300.1">
    <property type="nucleotide sequence ID" value="NZ_CAKLPY010000001.1"/>
</dbReference>
<dbReference type="Proteomes" id="UP000837932">
    <property type="component" value="Unassembled WGS sequence"/>
</dbReference>
<dbReference type="EMBL" id="CAKLPY010000001">
    <property type="protein sequence ID" value="CAH0995758.1"/>
    <property type="molecule type" value="Genomic_DNA"/>
</dbReference>
<name>A0ABM9APE3_9BACT</name>
<dbReference type="InterPro" id="IPR051829">
    <property type="entry name" value="Multiheme_Cytochr_ET"/>
</dbReference>
<keyword evidence="4" id="KW-1185">Reference proteome</keyword>
<protein>
    <recommendedName>
        <fullName evidence="2">Outer membrane cytochrome MtrC/MtrF-like domain-containing protein</fullName>
    </recommendedName>
</protein>
<dbReference type="Gene3D" id="3.90.10.10">
    <property type="entry name" value="Cytochrome C3"/>
    <property type="match status" value="6"/>
</dbReference>
<accession>A0ABM9APE3</accession>